<protein>
    <submittedName>
        <fullName evidence="1">Type III secretion system chaperone</fullName>
    </submittedName>
</protein>
<accession>A0ABS6PDA7</accession>
<dbReference type="EMBL" id="JAHSTS010000001">
    <property type="protein sequence ID" value="MBV4458466.1"/>
    <property type="molecule type" value="Genomic_DNA"/>
</dbReference>
<dbReference type="RefSeq" id="WP_217892058.1">
    <property type="nucleotide sequence ID" value="NZ_JAHSTS010000001.1"/>
</dbReference>
<comment type="caution">
    <text evidence="1">The sequence shown here is derived from an EMBL/GenBank/DDBJ whole genome shotgun (WGS) entry which is preliminary data.</text>
</comment>
<gene>
    <name evidence="1" type="ORF">KVG96_10930</name>
</gene>
<dbReference type="NCBIfam" id="NF041550">
    <property type="entry name" value="CesT_sub"/>
    <property type="match status" value="1"/>
</dbReference>
<keyword evidence="2" id="KW-1185">Reference proteome</keyword>
<name>A0ABS6PDA7_9PSED</name>
<sequence length="136" mass="14577">MKSAELALAAQRWLDGGDGELGLLIDGAPLRLQRRPGGVLCLAMLSAAWRGDDASLEAALRLSGPSLGRFGGALALDPGERRLCLMRYLPFQGIPALIAAIESLANQRDVWEAMLERSAAVSRPLTRPLPLGRTYV</sequence>
<evidence type="ECO:0000313" key="2">
    <source>
        <dbReference type="Proteomes" id="UP000765224"/>
    </source>
</evidence>
<evidence type="ECO:0000313" key="1">
    <source>
        <dbReference type="EMBL" id="MBV4458466.1"/>
    </source>
</evidence>
<reference evidence="1 2" key="1">
    <citation type="submission" date="2021-06" db="EMBL/GenBank/DDBJ databases">
        <title>Updating the genus Pseudomonas: Description of 43 new species and partition of the Pseudomonas putida group.</title>
        <authorList>
            <person name="Girard L."/>
            <person name="Lood C."/>
            <person name="Vandamme P."/>
            <person name="Rokni-Zadeh H."/>
            <person name="Van Noort V."/>
            <person name="Hofte M."/>
            <person name="Lavigne R."/>
            <person name="De Mot R."/>
        </authorList>
    </citation>
    <scope>NUCLEOTIDE SEQUENCE [LARGE SCALE GENOMIC DNA]</scope>
    <source>
        <strain evidence="1 2">COR58</strain>
    </source>
</reference>
<dbReference type="CDD" id="cd16364">
    <property type="entry name" value="T3SC_I-like"/>
    <property type="match status" value="1"/>
</dbReference>
<proteinExistence type="predicted"/>
<dbReference type="Proteomes" id="UP000765224">
    <property type="component" value="Unassembled WGS sequence"/>
</dbReference>
<organism evidence="1 2">
    <name type="scientific">Pseudomonas ekonensis</name>
    <dbReference type="NCBI Taxonomy" id="2842353"/>
    <lineage>
        <taxon>Bacteria</taxon>
        <taxon>Pseudomonadati</taxon>
        <taxon>Pseudomonadota</taxon>
        <taxon>Gammaproteobacteria</taxon>
        <taxon>Pseudomonadales</taxon>
        <taxon>Pseudomonadaceae</taxon>
        <taxon>Pseudomonas</taxon>
    </lineage>
</organism>